<comment type="caution">
    <text evidence="11">The sequence shown here is derived from an EMBL/GenBank/DDBJ whole genome shotgun (WGS) entry which is preliminary data.</text>
</comment>
<dbReference type="SUPFAM" id="SSF51971">
    <property type="entry name" value="Nucleotide-binding domain"/>
    <property type="match status" value="1"/>
</dbReference>
<comment type="subcellular location">
    <subcellularLocation>
        <location evidence="8">Mitochondrion</location>
    </subcellularLocation>
</comment>
<dbReference type="PIRSF" id="PIRSF000362">
    <property type="entry name" value="FNR"/>
    <property type="match status" value="1"/>
</dbReference>
<keyword evidence="6 8" id="KW-0560">Oxidoreductase</keyword>
<evidence type="ECO:0000256" key="10">
    <source>
        <dbReference type="PIRSR" id="PIRSR000362-2"/>
    </source>
</evidence>
<dbReference type="GO" id="GO:0005739">
    <property type="term" value="C:mitochondrion"/>
    <property type="evidence" value="ECO:0007669"/>
    <property type="project" value="UniProtKB-SubCell"/>
</dbReference>
<evidence type="ECO:0000313" key="11">
    <source>
        <dbReference type="EMBL" id="KAI0301087.1"/>
    </source>
</evidence>
<dbReference type="GO" id="GO:0016491">
    <property type="term" value="F:oxidoreductase activity"/>
    <property type="evidence" value="ECO:0007669"/>
    <property type="project" value="UniProtKB-KW"/>
</dbReference>
<feature type="binding site" evidence="10">
    <location>
        <position position="222"/>
    </location>
    <ligand>
        <name>NADP(+)</name>
        <dbReference type="ChEBI" id="CHEBI:58349"/>
    </ligand>
</feature>
<dbReference type="Proteomes" id="UP001203297">
    <property type="component" value="Unassembled WGS sequence"/>
</dbReference>
<dbReference type="EC" id="1.18.1.6" evidence="8"/>
<keyword evidence="12" id="KW-1185">Reference proteome</keyword>
<evidence type="ECO:0000256" key="9">
    <source>
        <dbReference type="PIRSR" id="PIRSR000362-1"/>
    </source>
</evidence>
<gene>
    <name evidence="11" type="ORF">B0F90DRAFT_1917589</name>
</gene>
<dbReference type="PRINTS" id="PR00419">
    <property type="entry name" value="ADXRDTASE"/>
</dbReference>
<dbReference type="InterPro" id="IPR055275">
    <property type="entry name" value="Ferredox_Rdtase"/>
</dbReference>
<evidence type="ECO:0000256" key="5">
    <source>
        <dbReference type="ARBA" id="ARBA00022857"/>
    </source>
</evidence>
<evidence type="ECO:0000313" key="12">
    <source>
        <dbReference type="Proteomes" id="UP001203297"/>
    </source>
</evidence>
<dbReference type="AlphaFoldDB" id="A0AAD4QNN4"/>
<dbReference type="Gene3D" id="3.40.50.720">
    <property type="entry name" value="NAD(P)-binding Rossmann-like Domain"/>
    <property type="match status" value="1"/>
</dbReference>
<feature type="binding site" evidence="10">
    <location>
        <begin position="166"/>
        <end position="169"/>
    </location>
    <ligand>
        <name>NADP(+)</name>
        <dbReference type="ChEBI" id="CHEBI:58349"/>
    </ligand>
</feature>
<comment type="similarity">
    <text evidence="2 8">Belongs to the ferredoxin--NADP reductase type 1 family.</text>
</comment>
<evidence type="ECO:0000256" key="2">
    <source>
        <dbReference type="ARBA" id="ARBA00008312"/>
    </source>
</evidence>
<evidence type="ECO:0000256" key="1">
    <source>
        <dbReference type="ARBA" id="ARBA00001974"/>
    </source>
</evidence>
<keyword evidence="5 8" id="KW-0521">NADP</keyword>
<sequence length="493" mass="53799">MGPLKLAIIGGGPSSFYVASRLLSLFPQNDTLTSPLKIHIYDRLWAPHGLVRYGVAPDHPEVKNCTHKFDQVAQDPRLHFFGNIQVGPQTPPVIPHALPISLSALKSHYTHLLFSTGCNIPTLHPTLPPSDRVIPALSLVQWYTQHPSRPPPPPLHKTEHVSVIGQGNVALDVARMLLTPPAILEKYDVPSPVLDVLHRSAVRHVSIIGRRGLLQAAFTTKELRELTTLEGTFMTPLAPEILAPLSPPAPSNAKLTRQQSRILQLLQKGSPGSPTATSELPHGIKTKSWSLDFFRSPTGLTADGQYLTLAHTMLDERARAVPTGVTSLLRTDLTVTSLGHHADPSAAYFDPALGHLRTDRGRVLDTAGHTLRRVYASGWAATGARGVLAATMIDAYAVADVILADHFSNGRGEVAKLESGAYSKEDALVADDVDMVSIPKEVEEGVKAGRVVQYDQWKKIDAEELRRGAEMGKERERMGWEEAHQFLTSMGAW</sequence>
<evidence type="ECO:0000256" key="4">
    <source>
        <dbReference type="ARBA" id="ARBA00022827"/>
    </source>
</evidence>
<comment type="catalytic activity">
    <reaction evidence="7 8">
        <text>2 reduced [adrenodoxin] + NADP(+) + H(+) = 2 oxidized [adrenodoxin] + NADPH</text>
        <dbReference type="Rhea" id="RHEA:42312"/>
        <dbReference type="Rhea" id="RHEA-COMP:9998"/>
        <dbReference type="Rhea" id="RHEA-COMP:9999"/>
        <dbReference type="ChEBI" id="CHEBI:15378"/>
        <dbReference type="ChEBI" id="CHEBI:33737"/>
        <dbReference type="ChEBI" id="CHEBI:33738"/>
        <dbReference type="ChEBI" id="CHEBI:57783"/>
        <dbReference type="ChEBI" id="CHEBI:58349"/>
        <dbReference type="EC" id="1.18.1.6"/>
    </reaction>
</comment>
<dbReference type="InterPro" id="IPR036188">
    <property type="entry name" value="FAD/NAD-bd_sf"/>
</dbReference>
<keyword evidence="3 8" id="KW-0285">Flavoprotein</keyword>
<evidence type="ECO:0000256" key="6">
    <source>
        <dbReference type="ARBA" id="ARBA00023002"/>
    </source>
</evidence>
<name>A0AAD4QNN4_9AGAM</name>
<proteinExistence type="inferred from homology"/>
<feature type="binding site" evidence="9">
    <location>
        <position position="86"/>
    </location>
    <ligand>
        <name>FAD</name>
        <dbReference type="ChEBI" id="CHEBI:57692"/>
    </ligand>
</feature>
<feature type="binding site" evidence="9">
    <location>
        <position position="379"/>
    </location>
    <ligand>
        <name>FAD</name>
        <dbReference type="ChEBI" id="CHEBI:57692"/>
    </ligand>
</feature>
<keyword evidence="8" id="KW-0496">Mitochondrion</keyword>
<reference evidence="11" key="1">
    <citation type="journal article" date="2022" name="New Phytol.">
        <title>Evolutionary transition to the ectomycorrhizal habit in the genomes of a hyperdiverse lineage of mushroom-forming fungi.</title>
        <authorList>
            <person name="Looney B."/>
            <person name="Miyauchi S."/>
            <person name="Morin E."/>
            <person name="Drula E."/>
            <person name="Courty P.E."/>
            <person name="Kohler A."/>
            <person name="Kuo A."/>
            <person name="LaButti K."/>
            <person name="Pangilinan J."/>
            <person name="Lipzen A."/>
            <person name="Riley R."/>
            <person name="Andreopoulos W."/>
            <person name="He G."/>
            <person name="Johnson J."/>
            <person name="Nolan M."/>
            <person name="Tritt A."/>
            <person name="Barry K.W."/>
            <person name="Grigoriev I.V."/>
            <person name="Nagy L.G."/>
            <person name="Hibbett D."/>
            <person name="Henrissat B."/>
            <person name="Matheny P.B."/>
            <person name="Labbe J."/>
            <person name="Martin F.M."/>
        </authorList>
    </citation>
    <scope>NUCLEOTIDE SEQUENCE</scope>
    <source>
        <strain evidence="11">BPL690</strain>
    </source>
</reference>
<keyword evidence="4 8" id="KW-0274">FAD</keyword>
<protein>
    <recommendedName>
        <fullName evidence="8">NADPH:adrenodoxin oxidoreductase, mitochondrial</fullName>
        <ecNumber evidence="8">1.18.1.6</ecNumber>
    </recommendedName>
</protein>
<dbReference type="PANTHER" id="PTHR48467:SF1">
    <property type="entry name" value="GLUTAMATE SYNTHASE 1 [NADH], CHLOROPLASTIC-LIKE"/>
    <property type="match status" value="1"/>
</dbReference>
<feature type="binding site" evidence="10">
    <location>
        <begin position="210"/>
        <end position="211"/>
    </location>
    <ligand>
        <name>NADP(+)</name>
        <dbReference type="ChEBI" id="CHEBI:58349"/>
    </ligand>
</feature>
<dbReference type="InterPro" id="IPR021163">
    <property type="entry name" value="Ferredox_Rdtase_adrenod"/>
</dbReference>
<organism evidence="11 12">
    <name type="scientific">Multifurca ochricompacta</name>
    <dbReference type="NCBI Taxonomy" id="376703"/>
    <lineage>
        <taxon>Eukaryota</taxon>
        <taxon>Fungi</taxon>
        <taxon>Dikarya</taxon>
        <taxon>Basidiomycota</taxon>
        <taxon>Agaricomycotina</taxon>
        <taxon>Agaricomycetes</taxon>
        <taxon>Russulales</taxon>
        <taxon>Russulaceae</taxon>
        <taxon>Multifurca</taxon>
    </lineage>
</organism>
<feature type="binding site" evidence="9">
    <location>
        <position position="14"/>
    </location>
    <ligand>
        <name>FAD</name>
        <dbReference type="ChEBI" id="CHEBI:57692"/>
    </ligand>
</feature>
<evidence type="ECO:0000256" key="8">
    <source>
        <dbReference type="PIRNR" id="PIRNR000362"/>
    </source>
</evidence>
<dbReference type="Gene3D" id="3.50.50.60">
    <property type="entry name" value="FAD/NAD(P)-binding domain"/>
    <property type="match status" value="1"/>
</dbReference>
<dbReference type="PANTHER" id="PTHR48467">
    <property type="entry name" value="GLUTAMATE SYNTHASE 1 [NADH], CHLOROPLASTIC-LIKE"/>
    <property type="match status" value="1"/>
</dbReference>
<dbReference type="EMBL" id="WTXG01000016">
    <property type="protein sequence ID" value="KAI0301087.1"/>
    <property type="molecule type" value="Genomic_DNA"/>
</dbReference>
<comment type="cofactor">
    <cofactor evidence="1 8 9">
        <name>FAD</name>
        <dbReference type="ChEBI" id="CHEBI:57692"/>
    </cofactor>
</comment>
<feature type="binding site" evidence="10">
    <location>
        <position position="386"/>
    </location>
    <ligand>
        <name>NADP(+)</name>
        <dbReference type="ChEBI" id="CHEBI:58349"/>
    </ligand>
</feature>
<feature type="binding site" evidence="9">
    <location>
        <position position="50"/>
    </location>
    <ligand>
        <name>FAD</name>
        <dbReference type="ChEBI" id="CHEBI:57692"/>
    </ligand>
</feature>
<evidence type="ECO:0000256" key="3">
    <source>
        <dbReference type="ARBA" id="ARBA00022630"/>
    </source>
</evidence>
<evidence type="ECO:0000256" key="7">
    <source>
        <dbReference type="ARBA" id="ARBA00048933"/>
    </source>
</evidence>
<accession>A0AAD4QNN4</accession>